<evidence type="ECO:0008006" key="3">
    <source>
        <dbReference type="Google" id="ProtNLM"/>
    </source>
</evidence>
<keyword evidence="2" id="KW-1185">Reference proteome</keyword>
<protein>
    <recommendedName>
        <fullName evidence="3">Methyl-accepting chemotaxis protein</fullName>
    </recommendedName>
</protein>
<dbReference type="RefSeq" id="WP_343817973.1">
    <property type="nucleotide sequence ID" value="NZ_BAAAFA010000009.1"/>
</dbReference>
<comment type="caution">
    <text evidence="1">The sequence shown here is derived from an EMBL/GenBank/DDBJ whole genome shotgun (WGS) entry which is preliminary data.</text>
</comment>
<dbReference type="EMBL" id="BAAAFA010000009">
    <property type="protein sequence ID" value="GAA0820442.1"/>
    <property type="molecule type" value="Genomic_DNA"/>
</dbReference>
<gene>
    <name evidence="1" type="ORF">GCM10009111_25890</name>
</gene>
<sequence length="79" mass="8597">MRDIQEKVSAVSLQSQEIASAAEEQSAVAHEISNNMHTIKSAVERNADTINTLNVKSEEMKHSASQVSEQLAVFRLTGA</sequence>
<proteinExistence type="predicted"/>
<dbReference type="Gene3D" id="1.10.287.950">
    <property type="entry name" value="Methyl-accepting chemotaxis protein"/>
    <property type="match status" value="1"/>
</dbReference>
<dbReference type="Proteomes" id="UP001500021">
    <property type="component" value="Unassembled WGS sequence"/>
</dbReference>
<evidence type="ECO:0000313" key="1">
    <source>
        <dbReference type="EMBL" id="GAA0820442.1"/>
    </source>
</evidence>
<evidence type="ECO:0000313" key="2">
    <source>
        <dbReference type="Proteomes" id="UP001500021"/>
    </source>
</evidence>
<name>A0ABN1L905_9GAMM</name>
<reference evidence="1 2" key="1">
    <citation type="journal article" date="2019" name="Int. J. Syst. Evol. Microbiol.">
        <title>The Global Catalogue of Microorganisms (GCM) 10K type strain sequencing project: providing services to taxonomists for standard genome sequencing and annotation.</title>
        <authorList>
            <consortium name="The Broad Institute Genomics Platform"/>
            <consortium name="The Broad Institute Genome Sequencing Center for Infectious Disease"/>
            <person name="Wu L."/>
            <person name="Ma J."/>
        </authorList>
    </citation>
    <scope>NUCLEOTIDE SEQUENCE [LARGE SCALE GENOMIC DNA]</scope>
    <source>
        <strain evidence="1 2">JCM 15608</strain>
    </source>
</reference>
<dbReference type="SUPFAM" id="SSF58104">
    <property type="entry name" value="Methyl-accepting chemotaxis protein (MCP) signaling domain"/>
    <property type="match status" value="1"/>
</dbReference>
<accession>A0ABN1L905</accession>
<organism evidence="1 2">
    <name type="scientific">Colwellia asteriadis</name>
    <dbReference type="NCBI Taxonomy" id="517723"/>
    <lineage>
        <taxon>Bacteria</taxon>
        <taxon>Pseudomonadati</taxon>
        <taxon>Pseudomonadota</taxon>
        <taxon>Gammaproteobacteria</taxon>
        <taxon>Alteromonadales</taxon>
        <taxon>Colwelliaceae</taxon>
        <taxon>Colwellia</taxon>
    </lineage>
</organism>